<evidence type="ECO:0000256" key="1">
    <source>
        <dbReference type="SAM" id="MobiDB-lite"/>
    </source>
</evidence>
<proteinExistence type="predicted"/>
<feature type="region of interest" description="Disordered" evidence="1">
    <location>
        <begin position="44"/>
        <end position="114"/>
    </location>
</feature>
<keyword evidence="3" id="KW-1185">Reference proteome</keyword>
<dbReference type="Proteomes" id="UP001151760">
    <property type="component" value="Unassembled WGS sequence"/>
</dbReference>
<name>A0ABQ5FLP7_9ASTR</name>
<protein>
    <submittedName>
        <fullName evidence="2">Uncharacterized protein</fullName>
    </submittedName>
</protein>
<reference evidence="2" key="1">
    <citation type="journal article" date="2022" name="Int. J. Mol. Sci.">
        <title>Draft Genome of Tanacetum Coccineum: Genomic Comparison of Closely Related Tanacetum-Family Plants.</title>
        <authorList>
            <person name="Yamashiro T."/>
            <person name="Shiraishi A."/>
            <person name="Nakayama K."/>
            <person name="Satake H."/>
        </authorList>
    </citation>
    <scope>NUCLEOTIDE SEQUENCE</scope>
</reference>
<organism evidence="2 3">
    <name type="scientific">Tanacetum coccineum</name>
    <dbReference type="NCBI Taxonomy" id="301880"/>
    <lineage>
        <taxon>Eukaryota</taxon>
        <taxon>Viridiplantae</taxon>
        <taxon>Streptophyta</taxon>
        <taxon>Embryophyta</taxon>
        <taxon>Tracheophyta</taxon>
        <taxon>Spermatophyta</taxon>
        <taxon>Magnoliopsida</taxon>
        <taxon>eudicotyledons</taxon>
        <taxon>Gunneridae</taxon>
        <taxon>Pentapetalae</taxon>
        <taxon>asterids</taxon>
        <taxon>campanulids</taxon>
        <taxon>Asterales</taxon>
        <taxon>Asteraceae</taxon>
        <taxon>Asteroideae</taxon>
        <taxon>Anthemideae</taxon>
        <taxon>Anthemidinae</taxon>
        <taxon>Tanacetum</taxon>
    </lineage>
</organism>
<dbReference type="EMBL" id="BQNB010017530">
    <property type="protein sequence ID" value="GJT64281.1"/>
    <property type="molecule type" value="Genomic_DNA"/>
</dbReference>
<sequence>MANMVPHEAFACRSKTIELITSLLANNADSKAQIQEKKRIRFAKPDHMIASSESRNSSKNMPRFSSNDIVHNHYLDEARKKAQERDRNSKTSVMPSARFQSTADGSKPKPMFKV</sequence>
<feature type="compositionally biased region" description="Basic and acidic residues" evidence="1">
    <location>
        <begin position="70"/>
        <end position="89"/>
    </location>
</feature>
<feature type="compositionally biased region" description="Polar residues" evidence="1">
    <location>
        <begin position="51"/>
        <end position="69"/>
    </location>
</feature>
<gene>
    <name evidence="2" type="ORF">Tco_1015761</name>
</gene>
<reference evidence="2" key="2">
    <citation type="submission" date="2022-01" db="EMBL/GenBank/DDBJ databases">
        <authorList>
            <person name="Yamashiro T."/>
            <person name="Shiraishi A."/>
            <person name="Satake H."/>
            <person name="Nakayama K."/>
        </authorList>
    </citation>
    <scope>NUCLEOTIDE SEQUENCE</scope>
</reference>
<feature type="compositionally biased region" description="Polar residues" evidence="1">
    <location>
        <begin position="90"/>
        <end position="104"/>
    </location>
</feature>
<comment type="caution">
    <text evidence="2">The sequence shown here is derived from an EMBL/GenBank/DDBJ whole genome shotgun (WGS) entry which is preliminary data.</text>
</comment>
<evidence type="ECO:0000313" key="2">
    <source>
        <dbReference type="EMBL" id="GJT64281.1"/>
    </source>
</evidence>
<evidence type="ECO:0000313" key="3">
    <source>
        <dbReference type="Proteomes" id="UP001151760"/>
    </source>
</evidence>
<accession>A0ABQ5FLP7</accession>